<dbReference type="InterPro" id="IPR010497">
    <property type="entry name" value="Epoxide_hydro_N"/>
</dbReference>
<keyword evidence="6" id="KW-1185">Reference proteome</keyword>
<keyword evidence="2 5" id="KW-0378">Hydrolase</keyword>
<dbReference type="InterPro" id="IPR000639">
    <property type="entry name" value="Epox_hydrolase-like"/>
</dbReference>
<dbReference type="Gene3D" id="3.40.50.1820">
    <property type="entry name" value="alpha/beta hydrolase"/>
    <property type="match status" value="1"/>
</dbReference>
<protein>
    <submittedName>
        <fullName evidence="5">Alpha/Beta hydrolase protein</fullName>
    </submittedName>
</protein>
<dbReference type="AlphaFoldDB" id="A0A6A5ZQY9"/>
<organism evidence="5 6">
    <name type="scientific">Lophiotrema nucula</name>
    <dbReference type="NCBI Taxonomy" id="690887"/>
    <lineage>
        <taxon>Eukaryota</taxon>
        <taxon>Fungi</taxon>
        <taxon>Dikarya</taxon>
        <taxon>Ascomycota</taxon>
        <taxon>Pezizomycotina</taxon>
        <taxon>Dothideomycetes</taxon>
        <taxon>Pleosporomycetidae</taxon>
        <taxon>Pleosporales</taxon>
        <taxon>Lophiotremataceae</taxon>
        <taxon>Lophiotrema</taxon>
    </lineage>
</organism>
<dbReference type="InterPro" id="IPR016292">
    <property type="entry name" value="Epoxide_hydrolase"/>
</dbReference>
<evidence type="ECO:0000256" key="2">
    <source>
        <dbReference type="ARBA" id="ARBA00022801"/>
    </source>
</evidence>
<dbReference type="Proteomes" id="UP000799770">
    <property type="component" value="Unassembled WGS sequence"/>
</dbReference>
<evidence type="ECO:0000256" key="1">
    <source>
        <dbReference type="ARBA" id="ARBA00010088"/>
    </source>
</evidence>
<evidence type="ECO:0000313" key="5">
    <source>
        <dbReference type="EMBL" id="KAF2121666.1"/>
    </source>
</evidence>
<comment type="similarity">
    <text evidence="1">Belongs to the peptidase S33 family.</text>
</comment>
<dbReference type="InterPro" id="IPR029058">
    <property type="entry name" value="AB_hydrolase_fold"/>
</dbReference>
<dbReference type="PANTHER" id="PTHR21661">
    <property type="entry name" value="EPOXIDE HYDROLASE 1-RELATED"/>
    <property type="match status" value="1"/>
</dbReference>
<name>A0A6A5ZQY9_9PLEO</name>
<evidence type="ECO:0000259" key="4">
    <source>
        <dbReference type="Pfam" id="PF06441"/>
    </source>
</evidence>
<dbReference type="PIRSF" id="PIRSF001112">
    <property type="entry name" value="Epoxide_hydrolase"/>
    <property type="match status" value="1"/>
</dbReference>
<dbReference type="EMBL" id="ML977312">
    <property type="protein sequence ID" value="KAF2121666.1"/>
    <property type="molecule type" value="Genomic_DNA"/>
</dbReference>
<proteinExistence type="inferred from homology"/>
<dbReference type="GO" id="GO:0097176">
    <property type="term" value="P:epoxide metabolic process"/>
    <property type="evidence" value="ECO:0007669"/>
    <property type="project" value="TreeGrafter"/>
</dbReference>
<dbReference type="OrthoDB" id="7130006at2759"/>
<feature type="active site" description="Proton donor" evidence="3">
    <location>
        <position position="322"/>
    </location>
</feature>
<dbReference type="Pfam" id="PF06441">
    <property type="entry name" value="EHN"/>
    <property type="match status" value="1"/>
</dbReference>
<feature type="active site" description="Nucleophile" evidence="3">
    <location>
        <position position="197"/>
    </location>
</feature>
<dbReference type="PANTHER" id="PTHR21661:SF39">
    <property type="entry name" value="HYDROLASE, PUTATIVE (AFU_ORTHOLOGUE AFUA_3G08960)-RELATED"/>
    <property type="match status" value="1"/>
</dbReference>
<dbReference type="SUPFAM" id="SSF53474">
    <property type="entry name" value="alpha/beta-Hydrolases"/>
    <property type="match status" value="1"/>
</dbReference>
<evidence type="ECO:0000313" key="6">
    <source>
        <dbReference type="Proteomes" id="UP000799770"/>
    </source>
</evidence>
<reference evidence="5" key="1">
    <citation type="journal article" date="2020" name="Stud. Mycol.">
        <title>101 Dothideomycetes genomes: a test case for predicting lifestyles and emergence of pathogens.</title>
        <authorList>
            <person name="Haridas S."/>
            <person name="Albert R."/>
            <person name="Binder M."/>
            <person name="Bloem J."/>
            <person name="Labutti K."/>
            <person name="Salamov A."/>
            <person name="Andreopoulos B."/>
            <person name="Baker S."/>
            <person name="Barry K."/>
            <person name="Bills G."/>
            <person name="Bluhm B."/>
            <person name="Cannon C."/>
            <person name="Castanera R."/>
            <person name="Culley D."/>
            <person name="Daum C."/>
            <person name="Ezra D."/>
            <person name="Gonzalez J."/>
            <person name="Henrissat B."/>
            <person name="Kuo A."/>
            <person name="Liang C."/>
            <person name="Lipzen A."/>
            <person name="Lutzoni F."/>
            <person name="Magnuson J."/>
            <person name="Mondo S."/>
            <person name="Nolan M."/>
            <person name="Ohm R."/>
            <person name="Pangilinan J."/>
            <person name="Park H.-J."/>
            <person name="Ramirez L."/>
            <person name="Alfaro M."/>
            <person name="Sun H."/>
            <person name="Tritt A."/>
            <person name="Yoshinaga Y."/>
            <person name="Zwiers L.-H."/>
            <person name="Turgeon B."/>
            <person name="Goodwin S."/>
            <person name="Spatafora J."/>
            <person name="Crous P."/>
            <person name="Grigoriev I."/>
        </authorList>
    </citation>
    <scope>NUCLEOTIDE SEQUENCE</scope>
    <source>
        <strain evidence="5">CBS 627.86</strain>
    </source>
</reference>
<dbReference type="GO" id="GO:0004301">
    <property type="term" value="F:epoxide hydrolase activity"/>
    <property type="evidence" value="ECO:0007669"/>
    <property type="project" value="TreeGrafter"/>
</dbReference>
<gene>
    <name evidence="5" type="ORF">BDV96DRAFT_218043</name>
</gene>
<feature type="domain" description="Epoxide hydrolase N-terminal" evidence="4">
    <location>
        <begin position="18"/>
        <end position="130"/>
    </location>
</feature>
<evidence type="ECO:0000256" key="3">
    <source>
        <dbReference type="PIRSR" id="PIRSR001112-1"/>
    </source>
</evidence>
<dbReference type="PRINTS" id="PR00412">
    <property type="entry name" value="EPOXHYDRLASE"/>
</dbReference>
<sequence>MATKPFGKVPNGARQQPEPFELHVDEQKLQDMKTLIRLSPVAKDCYENQSWDRGFGVTRDWMLKTKEYWLNEFDWRATESHINSFPNFKTIIKDDDGYEFSVHFTALFSERSDAIPIALFHGWPGSFLEFVPILSLLRQKYTPKTLPYHIIVPSLPGYTLSTPPPLEKNWGISDTARIMHSTLLSLGFSAYVVQGGDIGSYVSRQIAATYPECKAMHLNFCPMPRPDDVPDSSLPVTDVEKEGLERGMKFVQNGRGYGIMHGTRPSTIGHVLSSSPLALLAWIGEKFLAWVDPERPLPLNTYLEDISLYWLTDSYPTSIYTYREPFEVSNVKGYFHGQEALHVAKPTGYSYFKWEIGGPAPKSWVERTGDVVFHRAHERGGHFAALERPGELLEDIEGFVEVAWKNVEK</sequence>
<accession>A0A6A5ZQY9</accession>
<feature type="active site" description="Proton acceptor" evidence="3">
    <location>
        <position position="382"/>
    </location>
</feature>